<dbReference type="PRINTS" id="PR01837">
    <property type="entry name" value="MGTCSAPBPROT"/>
</dbReference>
<dbReference type="PANTHER" id="PTHR33778:SF1">
    <property type="entry name" value="MAGNESIUM TRANSPORTER YHID-RELATED"/>
    <property type="match status" value="1"/>
</dbReference>
<feature type="domain" description="MgtC/SapB/SrpB/YhiD N-terminal" evidence="8">
    <location>
        <begin position="22"/>
        <end position="148"/>
    </location>
</feature>
<comment type="subcellular location">
    <subcellularLocation>
        <location evidence="1">Cell membrane</location>
        <topology evidence="1">Multi-pass membrane protein</topology>
    </subcellularLocation>
</comment>
<evidence type="ECO:0000313" key="9">
    <source>
        <dbReference type="EMBL" id="SFP59747.1"/>
    </source>
</evidence>
<protein>
    <submittedName>
        <fullName evidence="9">Putative Mg2+ transporter-C (MgtC) family protein</fullName>
    </submittedName>
</protein>
<organism evidence="9 10">
    <name type="scientific">Butyrivibrio proteoclasticus</name>
    <dbReference type="NCBI Taxonomy" id="43305"/>
    <lineage>
        <taxon>Bacteria</taxon>
        <taxon>Bacillati</taxon>
        <taxon>Bacillota</taxon>
        <taxon>Clostridia</taxon>
        <taxon>Lachnospirales</taxon>
        <taxon>Lachnospiraceae</taxon>
        <taxon>Butyrivibrio</taxon>
    </lineage>
</organism>
<feature type="transmembrane region" description="Helical" evidence="7">
    <location>
        <begin position="47"/>
        <end position="66"/>
    </location>
</feature>
<sequence>MNGMTVLEFLEGTSDAAVAIRLILATLFGCLVGWERVVKRHSAGIKTFALVSLGSAVTTALNIYLAMIPGLSADTSRIPAGVVSGIGFLGAGTILVTGRKQIKGLTTAATLWVTACMGMAIGGGYLVVGTVCFILIMIANVILMQLSKVVEEYSKYLSLYIEVNKNAGVKKLSKWISEQGFEVSSMTKSKEKTLLSSDAALIVDIDFDRKRSHKEVLNALTELDFVSYVEEI</sequence>
<dbReference type="InterPro" id="IPR049177">
    <property type="entry name" value="MgtC_SapB_SrpB_YhiD_N"/>
</dbReference>
<keyword evidence="10" id="KW-1185">Reference proteome</keyword>
<evidence type="ECO:0000256" key="2">
    <source>
        <dbReference type="ARBA" id="ARBA00009298"/>
    </source>
</evidence>
<keyword evidence="5 7" id="KW-1133">Transmembrane helix</keyword>
<dbReference type="PANTHER" id="PTHR33778">
    <property type="entry name" value="PROTEIN MGTC"/>
    <property type="match status" value="1"/>
</dbReference>
<evidence type="ECO:0000256" key="5">
    <source>
        <dbReference type="ARBA" id="ARBA00022989"/>
    </source>
</evidence>
<dbReference type="Proteomes" id="UP000182624">
    <property type="component" value="Unassembled WGS sequence"/>
</dbReference>
<dbReference type="OrthoDB" id="9811198at2"/>
<evidence type="ECO:0000256" key="4">
    <source>
        <dbReference type="ARBA" id="ARBA00022692"/>
    </source>
</evidence>
<feature type="transmembrane region" description="Helical" evidence="7">
    <location>
        <begin position="127"/>
        <end position="146"/>
    </location>
</feature>
<evidence type="ECO:0000256" key="3">
    <source>
        <dbReference type="ARBA" id="ARBA00022475"/>
    </source>
</evidence>
<evidence type="ECO:0000256" key="1">
    <source>
        <dbReference type="ARBA" id="ARBA00004651"/>
    </source>
</evidence>
<dbReference type="RefSeq" id="WP_074884665.1">
    <property type="nucleotide sequence ID" value="NZ_FOXO01000004.1"/>
</dbReference>
<dbReference type="AlphaFoldDB" id="A0A1I5RMZ5"/>
<proteinExistence type="inferred from homology"/>
<dbReference type="Pfam" id="PF02308">
    <property type="entry name" value="MgtC"/>
    <property type="match status" value="1"/>
</dbReference>
<keyword evidence="6 7" id="KW-0472">Membrane</keyword>
<feature type="transmembrane region" description="Helical" evidence="7">
    <location>
        <begin position="78"/>
        <end position="97"/>
    </location>
</feature>
<evidence type="ECO:0000313" key="10">
    <source>
        <dbReference type="Proteomes" id="UP000182624"/>
    </source>
</evidence>
<evidence type="ECO:0000256" key="6">
    <source>
        <dbReference type="ARBA" id="ARBA00023136"/>
    </source>
</evidence>
<reference evidence="10" key="1">
    <citation type="submission" date="2016-10" db="EMBL/GenBank/DDBJ databases">
        <authorList>
            <person name="Varghese N."/>
            <person name="Submissions S."/>
        </authorList>
    </citation>
    <scope>NUCLEOTIDE SEQUENCE [LARGE SCALE GENOMIC DNA]</scope>
    <source>
        <strain evidence="10">P18</strain>
    </source>
</reference>
<gene>
    <name evidence="9" type="ORF">SAMN04487928_104100</name>
</gene>
<dbReference type="EMBL" id="FOXO01000004">
    <property type="protein sequence ID" value="SFP59747.1"/>
    <property type="molecule type" value="Genomic_DNA"/>
</dbReference>
<dbReference type="InterPro" id="IPR003416">
    <property type="entry name" value="MgtC/SapB/SrpB/YhiD_fam"/>
</dbReference>
<name>A0A1I5RMZ5_9FIRM</name>
<comment type="similarity">
    <text evidence="2">Belongs to the MgtC/SapB family.</text>
</comment>
<feature type="transmembrane region" description="Helical" evidence="7">
    <location>
        <begin position="16"/>
        <end position="35"/>
    </location>
</feature>
<keyword evidence="3" id="KW-1003">Cell membrane</keyword>
<evidence type="ECO:0000256" key="7">
    <source>
        <dbReference type="SAM" id="Phobius"/>
    </source>
</evidence>
<dbReference type="GO" id="GO:0005886">
    <property type="term" value="C:plasma membrane"/>
    <property type="evidence" value="ECO:0007669"/>
    <property type="project" value="UniProtKB-SubCell"/>
</dbReference>
<evidence type="ECO:0000259" key="8">
    <source>
        <dbReference type="Pfam" id="PF02308"/>
    </source>
</evidence>
<accession>A0A1I5RMZ5</accession>
<keyword evidence="4 7" id="KW-0812">Transmembrane</keyword>